<comment type="pathway">
    <text evidence="3 23">Cell wall biogenesis; peptidoglycan biosynthesis.</text>
</comment>
<evidence type="ECO:0000256" key="24">
    <source>
        <dbReference type="PIRSR" id="PIRSR002799-1"/>
    </source>
</evidence>
<dbReference type="GO" id="GO:0071555">
    <property type="term" value="P:cell wall organization"/>
    <property type="evidence" value="ECO:0007669"/>
    <property type="project" value="UniProtKB-UniRule"/>
</dbReference>
<comment type="similarity">
    <text evidence="5 23">In the N-terminal section; belongs to the glycosyltransferase 51 family.</text>
</comment>
<name>A0A1P8UI62_9GAMM</name>
<dbReference type="GO" id="GO:0006508">
    <property type="term" value="P:proteolysis"/>
    <property type="evidence" value="ECO:0007669"/>
    <property type="project" value="UniProtKB-KW"/>
</dbReference>
<keyword evidence="30" id="KW-1185">Reference proteome</keyword>
<dbReference type="InterPro" id="IPR011813">
    <property type="entry name" value="PBP_1b"/>
</dbReference>
<dbReference type="GO" id="GO:0008658">
    <property type="term" value="F:penicillin binding"/>
    <property type="evidence" value="ECO:0007669"/>
    <property type="project" value="UniProtKB-UniRule"/>
</dbReference>
<dbReference type="PANTHER" id="PTHR32282">
    <property type="entry name" value="BINDING PROTEIN TRANSPEPTIDASE, PUTATIVE-RELATED"/>
    <property type="match status" value="1"/>
</dbReference>
<dbReference type="Pfam" id="PF14814">
    <property type="entry name" value="UB2H"/>
    <property type="match status" value="1"/>
</dbReference>
<reference evidence="29 30" key="1">
    <citation type="submission" date="2017-01" db="EMBL/GenBank/DDBJ databases">
        <title>Draft sequence of Acidihalobacter ferrooxidans strain DSM 14175 (strain V8).</title>
        <authorList>
            <person name="Khaleque H.N."/>
            <person name="Ramsay J.P."/>
            <person name="Murphy R.J.T."/>
            <person name="Kaksonen A.H."/>
            <person name="Boxall N.J."/>
            <person name="Watkin E.L.J."/>
        </authorList>
    </citation>
    <scope>NUCLEOTIDE SEQUENCE [LARGE SCALE GENOMIC DNA]</scope>
    <source>
        <strain evidence="29 30">V8</strain>
    </source>
</reference>
<comment type="catalytic activity">
    <reaction evidence="20">
        <text>Preferential cleavage: (Ac)2-L-Lys-D-Ala-|-D-Ala. Also transpeptidation of peptidyl-alanyl moieties that are N-acyl substituents of D-alanine.</text>
        <dbReference type="EC" id="3.4.16.4"/>
    </reaction>
</comment>
<evidence type="ECO:0000256" key="23">
    <source>
        <dbReference type="PIRNR" id="PIRNR002799"/>
    </source>
</evidence>
<evidence type="ECO:0000256" key="2">
    <source>
        <dbReference type="ARBA" id="ARBA00004236"/>
    </source>
</evidence>
<keyword evidence="13 23" id="KW-0133">Cell shape</keyword>
<evidence type="ECO:0000256" key="9">
    <source>
        <dbReference type="ARBA" id="ARBA00022670"/>
    </source>
</evidence>
<dbReference type="SUPFAM" id="SSF53955">
    <property type="entry name" value="Lysozyme-like"/>
    <property type="match status" value="1"/>
</dbReference>
<dbReference type="GO" id="GO:0030288">
    <property type="term" value="C:outer membrane-bounded periplasmic space"/>
    <property type="evidence" value="ECO:0007669"/>
    <property type="project" value="TreeGrafter"/>
</dbReference>
<evidence type="ECO:0000256" key="4">
    <source>
        <dbReference type="ARBA" id="ARBA00007090"/>
    </source>
</evidence>
<evidence type="ECO:0000313" key="30">
    <source>
        <dbReference type="Proteomes" id="UP000243807"/>
    </source>
</evidence>
<dbReference type="InterPro" id="IPR028166">
    <property type="entry name" value="UB2H"/>
</dbReference>
<comment type="similarity">
    <text evidence="4 23">In the C-terminal section; belongs to the transpeptidase family.</text>
</comment>
<evidence type="ECO:0000256" key="15">
    <source>
        <dbReference type="ARBA" id="ARBA00023136"/>
    </source>
</evidence>
<evidence type="ECO:0000256" key="3">
    <source>
        <dbReference type="ARBA" id="ARBA00004752"/>
    </source>
</evidence>
<evidence type="ECO:0000256" key="22">
    <source>
        <dbReference type="NCBIfam" id="TIGR02071"/>
    </source>
</evidence>
<dbReference type="PIRSF" id="PIRSF002799">
    <property type="entry name" value="PBP_1b"/>
    <property type="match status" value="1"/>
</dbReference>
<evidence type="ECO:0000256" key="19">
    <source>
        <dbReference type="ARBA" id="ARBA00032454"/>
    </source>
</evidence>
<keyword evidence="14 23" id="KW-0573">Peptidoglycan synthesis</keyword>
<keyword evidence="7" id="KW-1003">Cell membrane</keyword>
<organism evidence="29 30">
    <name type="scientific">Acidihalobacter ferrooxydans</name>
    <dbReference type="NCBI Taxonomy" id="1765967"/>
    <lineage>
        <taxon>Bacteria</taxon>
        <taxon>Pseudomonadati</taxon>
        <taxon>Pseudomonadota</taxon>
        <taxon>Gammaproteobacteria</taxon>
        <taxon>Chromatiales</taxon>
        <taxon>Ectothiorhodospiraceae</taxon>
        <taxon>Acidihalobacter</taxon>
    </lineage>
</organism>
<evidence type="ECO:0000256" key="12">
    <source>
        <dbReference type="ARBA" id="ARBA00022801"/>
    </source>
</evidence>
<keyword evidence="17" id="KW-0511">Multifunctional enzyme</keyword>
<keyword evidence="10 23" id="KW-0328">Glycosyltransferase</keyword>
<dbReference type="AlphaFoldDB" id="A0A1P8UI62"/>
<keyword evidence="18 23" id="KW-0961">Cell wall biogenesis/degradation</keyword>
<evidence type="ECO:0000259" key="26">
    <source>
        <dbReference type="Pfam" id="PF00905"/>
    </source>
</evidence>
<dbReference type="RefSeq" id="WP_076837091.1">
    <property type="nucleotide sequence ID" value="NZ_CP019434.1"/>
</dbReference>
<dbReference type="InterPro" id="IPR023346">
    <property type="entry name" value="Lysozyme-like_dom_sf"/>
</dbReference>
<dbReference type="InterPro" id="IPR050396">
    <property type="entry name" value="Glycosyltr_51/Transpeptidase"/>
</dbReference>
<accession>A0A1P8UI62</accession>
<evidence type="ECO:0000256" key="13">
    <source>
        <dbReference type="ARBA" id="ARBA00022960"/>
    </source>
</evidence>
<evidence type="ECO:0000259" key="27">
    <source>
        <dbReference type="Pfam" id="PF00912"/>
    </source>
</evidence>
<dbReference type="OrthoDB" id="9766909at2"/>
<evidence type="ECO:0000256" key="18">
    <source>
        <dbReference type="ARBA" id="ARBA00023316"/>
    </source>
</evidence>
<dbReference type="EMBL" id="CP019434">
    <property type="protein sequence ID" value="APZ43451.1"/>
    <property type="molecule type" value="Genomic_DNA"/>
</dbReference>
<keyword evidence="12" id="KW-0378">Hydrolase</keyword>
<feature type="domain" description="Glycosyl transferase family 51" evidence="27">
    <location>
        <begin position="175"/>
        <end position="346"/>
    </location>
</feature>
<dbReference type="UniPathway" id="UPA00219"/>
<dbReference type="Proteomes" id="UP000243807">
    <property type="component" value="Chromosome"/>
</dbReference>
<dbReference type="Gene3D" id="1.10.3810.10">
    <property type="entry name" value="Biosynthetic peptidoglycan transglycosylase-like"/>
    <property type="match status" value="1"/>
</dbReference>
<dbReference type="KEGG" id="afy:BW247_10430"/>
<evidence type="ECO:0000256" key="6">
    <source>
        <dbReference type="ARBA" id="ARBA00018637"/>
    </source>
</evidence>
<protein>
    <recommendedName>
        <fullName evidence="6 22">Penicillin-binding protein 1B</fullName>
        <shortName evidence="23">PBP-1b</shortName>
        <shortName evidence="23">PBP1b</shortName>
    </recommendedName>
    <alternativeName>
        <fullName evidence="19 23">Murein polymerase</fullName>
    </alternativeName>
</protein>
<dbReference type="STRING" id="1765967.BW247_10430"/>
<keyword evidence="11 23" id="KW-0808">Transferase</keyword>
<sequence>MAKSARSRKRSSRKPARTAAQRRHSGRPRRRLWWALAVLAVMAAGVGGYVAYLNHLITSQFEAKRYALPARVYAAPLELYAGARLDAAAVGRALRLLKFERTGKGAAQPGTYAVQGDGYLIHTRGFTSPDGNEPSRTLAVRFAQGRVASVSTVSGRTVALARLSPLLIAKIYPLSHEDRILVRLDALPPLLPKALVAVEDRRFYLHHGVDPVAIGRALVVDLRARRFVQGGSTLTQQLVKNFYLSNRRSLWRKFNEAIMAVLLELHYDKRTILETYLNEVYLGQDGQRAIHGVGLASEFYFGKPVQQLDTAQIALLVALVRGPTYYDPRRHPARALARRNRVLRELHAAGELDAASLRRAQAAPLGVIAKPPSSVTPFPDFLDLVRRQLGRDYRAQDLRTQGLVIYTTLRPLVQVAAQRAVDQGLRRLEARRDIKRDTLEAAAVVTSVENGEVYAVVGGRRANFDGYNRALDARRSIGSLFKAATYLTALEQPQRYTLATLLDDSPLHVRTGQGQQVWSPLNYDRRNHGKVPLMDALVHSYNVSSARLGLDLGLPAVIRTAHALGIKQPIAEYPAILLGAVPVPPLEVAQMYQTLAAGGYRAPLRAIQTVVDPRGNSLQRYPLKIERAAPESAVYLLDAALHDVTRRGTARSLKTLLPAGLEVAGKTGTTNDLRDSWFAGFGGNAVAVVWVGRDDNRPAGLTGATGALPIWAAIMRGINAQSLHITQPADVTWTTIDPQTGLRTQDYCPGAQWMAFIKGSEPSGTSSCQVSATRRALEWFKGLLK</sequence>
<dbReference type="GO" id="GO:0009002">
    <property type="term" value="F:serine-type D-Ala-D-Ala carboxypeptidase activity"/>
    <property type="evidence" value="ECO:0007669"/>
    <property type="project" value="UniProtKB-EC"/>
</dbReference>
<dbReference type="GO" id="GO:0009274">
    <property type="term" value="C:peptidoglycan-based cell wall"/>
    <property type="evidence" value="ECO:0007669"/>
    <property type="project" value="UniProtKB-UniRule"/>
</dbReference>
<evidence type="ECO:0000256" key="17">
    <source>
        <dbReference type="ARBA" id="ARBA00023268"/>
    </source>
</evidence>
<dbReference type="SUPFAM" id="SSF56601">
    <property type="entry name" value="beta-lactamase/transpeptidase-like"/>
    <property type="match status" value="1"/>
</dbReference>
<evidence type="ECO:0000259" key="28">
    <source>
        <dbReference type="Pfam" id="PF14814"/>
    </source>
</evidence>
<comment type="function">
    <text evidence="1 23">Cell wall formation. Synthesis of cross-linked peptidoglycan from the lipid intermediates. The enzyme has a penicillin-insensitive transglycosylase N-terminal domain (formation of linear glycan strands) and a penicillin-sensitive transpeptidase C-terminal domain (cross-linking of the peptide subunits).</text>
</comment>
<comment type="subcellular location">
    <subcellularLocation>
        <location evidence="2">Cell membrane</location>
    </subcellularLocation>
</comment>
<evidence type="ECO:0000256" key="25">
    <source>
        <dbReference type="SAM" id="MobiDB-lite"/>
    </source>
</evidence>
<evidence type="ECO:0000256" key="8">
    <source>
        <dbReference type="ARBA" id="ARBA00022645"/>
    </source>
</evidence>
<evidence type="ECO:0000256" key="7">
    <source>
        <dbReference type="ARBA" id="ARBA00022475"/>
    </source>
</evidence>
<evidence type="ECO:0000256" key="10">
    <source>
        <dbReference type="ARBA" id="ARBA00022676"/>
    </source>
</evidence>
<evidence type="ECO:0000256" key="21">
    <source>
        <dbReference type="ARBA" id="ARBA00049902"/>
    </source>
</evidence>
<keyword evidence="8" id="KW-0121">Carboxypeptidase</keyword>
<evidence type="ECO:0000313" key="29">
    <source>
        <dbReference type="EMBL" id="APZ43451.1"/>
    </source>
</evidence>
<dbReference type="GO" id="GO:0005886">
    <property type="term" value="C:plasma membrane"/>
    <property type="evidence" value="ECO:0007669"/>
    <property type="project" value="UniProtKB-SubCell"/>
</dbReference>
<feature type="active site" description="Proton donor; for transglycosylase activity" evidence="24">
    <location>
        <position position="199"/>
    </location>
</feature>
<feature type="domain" description="Bifunctional transglycosylase second" evidence="28">
    <location>
        <begin position="79"/>
        <end position="163"/>
    </location>
</feature>
<dbReference type="InterPro" id="IPR012338">
    <property type="entry name" value="Beta-lactam/transpept-like"/>
</dbReference>
<dbReference type="GO" id="GO:0008360">
    <property type="term" value="P:regulation of cell shape"/>
    <property type="evidence" value="ECO:0007669"/>
    <property type="project" value="UniProtKB-UniRule"/>
</dbReference>
<dbReference type="Gene3D" id="3.30.2060.10">
    <property type="entry name" value="Penicillin-binding protein 1b domain"/>
    <property type="match status" value="1"/>
</dbReference>
<evidence type="ECO:0000256" key="11">
    <source>
        <dbReference type="ARBA" id="ARBA00022679"/>
    </source>
</evidence>
<dbReference type="InterPro" id="IPR001264">
    <property type="entry name" value="Glyco_trans_51"/>
</dbReference>
<feature type="active site" description="Acyl-ester intermediate; for transpeptidase activity" evidence="24">
    <location>
        <position position="479"/>
    </location>
</feature>
<evidence type="ECO:0000256" key="20">
    <source>
        <dbReference type="ARBA" id="ARBA00034000"/>
    </source>
</evidence>
<dbReference type="GO" id="GO:0008955">
    <property type="term" value="F:peptidoglycan glycosyltransferase activity"/>
    <property type="evidence" value="ECO:0007669"/>
    <property type="project" value="UniProtKB-UniRule"/>
</dbReference>
<dbReference type="InterPro" id="IPR036950">
    <property type="entry name" value="PBP_transglycosylase"/>
</dbReference>
<dbReference type="Gene3D" id="3.40.710.10">
    <property type="entry name" value="DD-peptidase/beta-lactamase superfamily"/>
    <property type="match status" value="1"/>
</dbReference>
<dbReference type="NCBIfam" id="TIGR02071">
    <property type="entry name" value="PBP_1b"/>
    <property type="match status" value="1"/>
</dbReference>
<dbReference type="Pfam" id="PF00912">
    <property type="entry name" value="Transgly"/>
    <property type="match status" value="1"/>
</dbReference>
<proteinExistence type="inferred from homology"/>
<evidence type="ECO:0000256" key="1">
    <source>
        <dbReference type="ARBA" id="ARBA00002624"/>
    </source>
</evidence>
<keyword evidence="9" id="KW-0645">Protease</keyword>
<dbReference type="GO" id="GO:0009252">
    <property type="term" value="P:peptidoglycan biosynthetic process"/>
    <property type="evidence" value="ECO:0007669"/>
    <property type="project" value="UniProtKB-UniRule"/>
</dbReference>
<evidence type="ECO:0000256" key="5">
    <source>
        <dbReference type="ARBA" id="ARBA00007739"/>
    </source>
</evidence>
<dbReference type="GO" id="GO:0046677">
    <property type="term" value="P:response to antibiotic"/>
    <property type="evidence" value="ECO:0007669"/>
    <property type="project" value="UniProtKB-UniRule"/>
</dbReference>
<dbReference type="Pfam" id="PF00905">
    <property type="entry name" value="Transpeptidase"/>
    <property type="match status" value="1"/>
</dbReference>
<dbReference type="PANTHER" id="PTHR32282:SF11">
    <property type="entry name" value="PENICILLIN-BINDING PROTEIN 1B"/>
    <property type="match status" value="1"/>
</dbReference>
<evidence type="ECO:0000256" key="14">
    <source>
        <dbReference type="ARBA" id="ARBA00022984"/>
    </source>
</evidence>
<keyword evidence="15" id="KW-0472">Membrane</keyword>
<evidence type="ECO:0000256" key="16">
    <source>
        <dbReference type="ARBA" id="ARBA00023251"/>
    </source>
</evidence>
<feature type="region of interest" description="Disordered" evidence="25">
    <location>
        <begin position="1"/>
        <end position="24"/>
    </location>
</feature>
<keyword evidence="16" id="KW-0046">Antibiotic resistance</keyword>
<dbReference type="InterPro" id="IPR001460">
    <property type="entry name" value="PCN-bd_Tpept"/>
</dbReference>
<comment type="catalytic activity">
    <reaction evidence="21">
        <text>[GlcNAc-(1-&gt;4)-Mur2Ac(oyl-L-Ala-gamma-D-Glu-L-Lys-D-Ala-D-Ala)](n)-di-trans,octa-cis-undecaprenyl diphosphate + beta-D-GlcNAc-(1-&gt;4)-Mur2Ac(oyl-L-Ala-gamma-D-Glu-L-Lys-D-Ala-D-Ala)-di-trans,octa-cis-undecaprenyl diphosphate = [GlcNAc-(1-&gt;4)-Mur2Ac(oyl-L-Ala-gamma-D-Glu-L-Lys-D-Ala-D-Ala)](n+1)-di-trans,octa-cis-undecaprenyl diphosphate + di-trans,octa-cis-undecaprenyl diphosphate + H(+)</text>
        <dbReference type="Rhea" id="RHEA:23708"/>
        <dbReference type="Rhea" id="RHEA-COMP:9602"/>
        <dbReference type="Rhea" id="RHEA-COMP:9603"/>
        <dbReference type="ChEBI" id="CHEBI:15378"/>
        <dbReference type="ChEBI" id="CHEBI:58405"/>
        <dbReference type="ChEBI" id="CHEBI:60033"/>
        <dbReference type="ChEBI" id="CHEBI:78435"/>
        <dbReference type="EC" id="2.4.99.28"/>
    </reaction>
</comment>
<gene>
    <name evidence="29" type="ORF">BW247_10430</name>
</gene>
<feature type="domain" description="Penicillin-binding protein transpeptidase" evidence="26">
    <location>
        <begin position="442"/>
        <end position="688"/>
    </location>
</feature>